<accession>A0ABV3QJR4</accession>
<feature type="chain" id="PRO_5045257179" description="Lipoprotein" evidence="1">
    <location>
        <begin position="18"/>
        <end position="74"/>
    </location>
</feature>
<comment type="caution">
    <text evidence="2">The sequence shown here is derived from an EMBL/GenBank/DDBJ whole genome shotgun (WGS) entry which is preliminary data.</text>
</comment>
<dbReference type="EMBL" id="JBFOHL010000001">
    <property type="protein sequence ID" value="MEW9622689.1"/>
    <property type="molecule type" value="Genomic_DNA"/>
</dbReference>
<organism evidence="2 3">
    <name type="scientific">Rhodanobacter geophilus</name>
    <dbReference type="NCBI Taxonomy" id="3162488"/>
    <lineage>
        <taxon>Bacteria</taxon>
        <taxon>Pseudomonadati</taxon>
        <taxon>Pseudomonadota</taxon>
        <taxon>Gammaproteobacteria</taxon>
        <taxon>Lysobacterales</taxon>
        <taxon>Rhodanobacteraceae</taxon>
        <taxon>Rhodanobacter</taxon>
    </lineage>
</organism>
<protein>
    <recommendedName>
        <fullName evidence="4">Lipoprotein</fullName>
    </recommendedName>
</protein>
<keyword evidence="1" id="KW-0732">Signal</keyword>
<sequence>MKTLLLPLCLLGLTACSGKPPTPTAAAQPAVAASSRVATPWDAMKADEQRARDVQKIVDKQAEDQRKQIEAQTQ</sequence>
<gene>
    <name evidence="2" type="ORF">ABQJ56_00390</name>
</gene>
<dbReference type="PROSITE" id="PS51257">
    <property type="entry name" value="PROKAR_LIPOPROTEIN"/>
    <property type="match status" value="1"/>
</dbReference>
<evidence type="ECO:0008006" key="4">
    <source>
        <dbReference type="Google" id="ProtNLM"/>
    </source>
</evidence>
<reference evidence="2 3" key="1">
    <citation type="submission" date="2024-06" db="EMBL/GenBank/DDBJ databases">
        <authorList>
            <person name="Woo H."/>
        </authorList>
    </citation>
    <scope>NUCLEOTIDE SEQUENCE [LARGE SCALE GENOMIC DNA]</scope>
    <source>
        <strain evidence="2 3">S2-g</strain>
    </source>
</reference>
<proteinExistence type="predicted"/>
<evidence type="ECO:0000313" key="2">
    <source>
        <dbReference type="EMBL" id="MEW9622689.1"/>
    </source>
</evidence>
<keyword evidence="3" id="KW-1185">Reference proteome</keyword>
<evidence type="ECO:0000313" key="3">
    <source>
        <dbReference type="Proteomes" id="UP001556170"/>
    </source>
</evidence>
<dbReference type="Proteomes" id="UP001556170">
    <property type="component" value="Unassembled WGS sequence"/>
</dbReference>
<evidence type="ECO:0000256" key="1">
    <source>
        <dbReference type="SAM" id="SignalP"/>
    </source>
</evidence>
<dbReference type="RefSeq" id="WP_367843006.1">
    <property type="nucleotide sequence ID" value="NZ_JBFOHL010000001.1"/>
</dbReference>
<name>A0ABV3QJR4_9GAMM</name>
<feature type="signal peptide" evidence="1">
    <location>
        <begin position="1"/>
        <end position="17"/>
    </location>
</feature>